<protein>
    <recommendedName>
        <fullName evidence="4">DUF4251 domain-containing protein</fullName>
    </recommendedName>
</protein>
<gene>
    <name evidence="2" type="ORF">SCD92_13725</name>
</gene>
<feature type="chain" id="PRO_5045057201" description="DUF4251 domain-containing protein" evidence="1">
    <location>
        <begin position="22"/>
        <end position="189"/>
    </location>
</feature>
<dbReference type="Proteomes" id="UP001273505">
    <property type="component" value="Unassembled WGS sequence"/>
</dbReference>
<dbReference type="RefSeq" id="WP_302720970.1">
    <property type="nucleotide sequence ID" value="NZ_JAULRU010000220.1"/>
</dbReference>
<sequence>MKVIAITTLACALTLPAASLADEVTDAVDEAISAYKDGQLTEAVSQLDYAAGLIRQQKAEGILAVFPDPLSGWSAEDAESQSAGGMMMGGGITANRTYNKGNMNISIELVTDSPLLQSMMGMFNNPSLITMNGGKLIKVQGHKAIYNGQQNDPEILLIVNGNAMFTLRTNGASGEDLKAYGEALNLDAL</sequence>
<evidence type="ECO:0000313" key="2">
    <source>
        <dbReference type="EMBL" id="MDX6850426.1"/>
    </source>
</evidence>
<reference evidence="2 3" key="1">
    <citation type="submission" date="2023-11" db="EMBL/GenBank/DDBJ databases">
        <title>Gilvimarinus fulvus sp. nov., isolated from the surface of Kelp.</title>
        <authorList>
            <person name="Sun Y.Y."/>
            <person name="Gong Y."/>
            <person name="Du Z.J."/>
        </authorList>
    </citation>
    <scope>NUCLEOTIDE SEQUENCE [LARGE SCALE GENOMIC DNA]</scope>
    <source>
        <strain evidence="2 3">SDUM040013</strain>
    </source>
</reference>
<dbReference type="EMBL" id="JAXAFO010000024">
    <property type="protein sequence ID" value="MDX6850426.1"/>
    <property type="molecule type" value="Genomic_DNA"/>
</dbReference>
<organism evidence="2 3">
    <name type="scientific">Gilvimarinus gilvus</name>
    <dbReference type="NCBI Taxonomy" id="3058038"/>
    <lineage>
        <taxon>Bacteria</taxon>
        <taxon>Pseudomonadati</taxon>
        <taxon>Pseudomonadota</taxon>
        <taxon>Gammaproteobacteria</taxon>
        <taxon>Cellvibrionales</taxon>
        <taxon>Cellvibrionaceae</taxon>
        <taxon>Gilvimarinus</taxon>
    </lineage>
</organism>
<name>A0ABU4RZV5_9GAMM</name>
<keyword evidence="1" id="KW-0732">Signal</keyword>
<evidence type="ECO:0000313" key="3">
    <source>
        <dbReference type="Proteomes" id="UP001273505"/>
    </source>
</evidence>
<feature type="signal peptide" evidence="1">
    <location>
        <begin position="1"/>
        <end position="21"/>
    </location>
</feature>
<proteinExistence type="predicted"/>
<accession>A0ABU4RZV5</accession>
<evidence type="ECO:0008006" key="4">
    <source>
        <dbReference type="Google" id="ProtNLM"/>
    </source>
</evidence>
<comment type="caution">
    <text evidence="2">The sequence shown here is derived from an EMBL/GenBank/DDBJ whole genome shotgun (WGS) entry which is preliminary data.</text>
</comment>
<keyword evidence="3" id="KW-1185">Reference proteome</keyword>
<evidence type="ECO:0000256" key="1">
    <source>
        <dbReference type="SAM" id="SignalP"/>
    </source>
</evidence>